<dbReference type="EMBL" id="JQED01000055">
    <property type="protein sequence ID" value="KGJ87085.1"/>
    <property type="molecule type" value="Genomic_DNA"/>
</dbReference>
<proteinExistence type="predicted"/>
<dbReference type="AlphaFoldDB" id="A0A099K9Z2"/>
<dbReference type="RefSeq" id="WP_190277869.1">
    <property type="nucleotide sequence ID" value="NZ_JQED01000055.1"/>
</dbReference>
<keyword evidence="1" id="KW-0472">Membrane</keyword>
<accession>A0A099K9Z2</accession>
<reference evidence="2 3" key="1">
    <citation type="submission" date="2014-08" db="EMBL/GenBank/DDBJ databases">
        <title>Genomic and Phenotypic Diversity of Colwellia psychrerythraea strains from Disparate Marine Basins.</title>
        <authorList>
            <person name="Techtmann S.M."/>
            <person name="Stelling S.C."/>
            <person name="Utturkar S.M."/>
            <person name="Alshibli N."/>
            <person name="Harris A."/>
            <person name="Brown S.D."/>
            <person name="Hazen T.C."/>
        </authorList>
    </citation>
    <scope>NUCLEOTIDE SEQUENCE [LARGE SCALE GENOMIC DNA]</scope>
    <source>
        <strain evidence="2 3">ND2E</strain>
    </source>
</reference>
<dbReference type="Proteomes" id="UP000029843">
    <property type="component" value="Unassembled WGS sequence"/>
</dbReference>
<evidence type="ECO:0000313" key="3">
    <source>
        <dbReference type="Proteomes" id="UP000029843"/>
    </source>
</evidence>
<gene>
    <name evidence="2" type="ORF">ND2E_0492</name>
</gene>
<feature type="transmembrane region" description="Helical" evidence="1">
    <location>
        <begin position="12"/>
        <end position="30"/>
    </location>
</feature>
<evidence type="ECO:0000256" key="1">
    <source>
        <dbReference type="SAM" id="Phobius"/>
    </source>
</evidence>
<organism evidence="2 3">
    <name type="scientific">Colwellia psychrerythraea</name>
    <name type="common">Vibrio psychroerythus</name>
    <dbReference type="NCBI Taxonomy" id="28229"/>
    <lineage>
        <taxon>Bacteria</taxon>
        <taxon>Pseudomonadati</taxon>
        <taxon>Pseudomonadota</taxon>
        <taxon>Gammaproteobacteria</taxon>
        <taxon>Alteromonadales</taxon>
        <taxon>Colwelliaceae</taxon>
        <taxon>Colwellia</taxon>
    </lineage>
</organism>
<name>A0A099K9Z2_COLPS</name>
<evidence type="ECO:0000313" key="2">
    <source>
        <dbReference type="EMBL" id="KGJ87085.1"/>
    </source>
</evidence>
<comment type="caution">
    <text evidence="2">The sequence shown here is derived from an EMBL/GenBank/DDBJ whole genome shotgun (WGS) entry which is preliminary data.</text>
</comment>
<keyword evidence="1" id="KW-0812">Transmembrane</keyword>
<dbReference type="PATRIC" id="fig|28229.4.peg.3976"/>
<keyword evidence="1" id="KW-1133">Transmembrane helix</keyword>
<protein>
    <submittedName>
        <fullName evidence="2">Uncharacterized protein</fullName>
    </submittedName>
</protein>
<sequence>MEWLSRALSQEPTVLALSITVVIAIFIFAARKAHLNHLARMKKIDDTFNIK</sequence>